<dbReference type="InterPro" id="IPR001943">
    <property type="entry name" value="UVR_dom"/>
</dbReference>
<dbReference type="PROSITE" id="PS50151">
    <property type="entry name" value="UVR"/>
    <property type="match status" value="1"/>
</dbReference>
<dbReference type="FunFam" id="4.10.860.10:FF:000002">
    <property type="entry name" value="UvrABC system protein C"/>
    <property type="match status" value="1"/>
</dbReference>
<evidence type="ECO:0000259" key="3">
    <source>
        <dbReference type="PROSITE" id="PS50151"/>
    </source>
</evidence>
<keyword evidence="1" id="KW-0742">SOS response</keyword>
<dbReference type="PANTHER" id="PTHR30562">
    <property type="entry name" value="UVRC/OXIDOREDUCTASE"/>
    <property type="match status" value="1"/>
</dbReference>
<evidence type="ECO:0000256" key="1">
    <source>
        <dbReference type="ARBA" id="ARBA00023236"/>
    </source>
</evidence>
<keyword evidence="1" id="KW-0227">DNA damage</keyword>
<feature type="non-terminal residue" evidence="4">
    <location>
        <position position="1"/>
    </location>
</feature>
<feature type="domain" description="UVR" evidence="3">
    <location>
        <begin position="7"/>
        <end position="42"/>
    </location>
</feature>
<dbReference type="Gene3D" id="4.10.860.10">
    <property type="entry name" value="UVR domain"/>
    <property type="match status" value="1"/>
</dbReference>
<sequence>FLEGKQERVVQELESKMEKAAEALDFEKAALIRDQIQAVNRVVEGQRIATTVRGEQDVIAFAGDKDQAYVQVFFIRRSKLIG</sequence>
<dbReference type="GO" id="GO:0009432">
    <property type="term" value="P:SOS response"/>
    <property type="evidence" value="ECO:0007669"/>
    <property type="project" value="UniProtKB-KW"/>
</dbReference>
<dbReference type="PANTHER" id="PTHR30562:SF1">
    <property type="entry name" value="UVRABC SYSTEM PROTEIN C"/>
    <property type="match status" value="1"/>
</dbReference>
<organism evidence="4">
    <name type="scientific">marine sediment metagenome</name>
    <dbReference type="NCBI Taxonomy" id="412755"/>
    <lineage>
        <taxon>unclassified sequences</taxon>
        <taxon>metagenomes</taxon>
        <taxon>ecological metagenomes</taxon>
    </lineage>
</organism>
<evidence type="ECO:0000256" key="2">
    <source>
        <dbReference type="SAM" id="Coils"/>
    </source>
</evidence>
<dbReference type="AlphaFoldDB" id="X1VJ53"/>
<dbReference type="GO" id="GO:0009380">
    <property type="term" value="C:excinuclease repair complex"/>
    <property type="evidence" value="ECO:0007669"/>
    <property type="project" value="TreeGrafter"/>
</dbReference>
<feature type="non-terminal residue" evidence="4">
    <location>
        <position position="82"/>
    </location>
</feature>
<accession>X1VJ53</accession>
<comment type="caution">
    <text evidence="4">The sequence shown here is derived from an EMBL/GenBank/DDBJ whole genome shotgun (WGS) entry which is preliminary data.</text>
</comment>
<gene>
    <name evidence="4" type="ORF">S12H4_62446</name>
</gene>
<dbReference type="Pfam" id="PF22920">
    <property type="entry name" value="UvrC_RNaseH"/>
    <property type="match status" value="1"/>
</dbReference>
<keyword evidence="2" id="KW-0175">Coiled coil</keyword>
<reference evidence="4" key="1">
    <citation type="journal article" date="2014" name="Front. Microbiol.">
        <title>High frequency of phylogenetically diverse reductive dehalogenase-homologous genes in deep subseafloor sedimentary metagenomes.</title>
        <authorList>
            <person name="Kawai M."/>
            <person name="Futagami T."/>
            <person name="Toyoda A."/>
            <person name="Takaki Y."/>
            <person name="Nishi S."/>
            <person name="Hori S."/>
            <person name="Arai W."/>
            <person name="Tsubouchi T."/>
            <person name="Morono Y."/>
            <person name="Uchiyama I."/>
            <person name="Ito T."/>
            <person name="Fujiyama A."/>
            <person name="Inagaki F."/>
            <person name="Takami H."/>
        </authorList>
    </citation>
    <scope>NUCLEOTIDE SEQUENCE</scope>
    <source>
        <strain evidence="4">Expedition CK06-06</strain>
    </source>
</reference>
<protein>
    <recommendedName>
        <fullName evidence="3">UVR domain-containing protein</fullName>
    </recommendedName>
</protein>
<dbReference type="InterPro" id="IPR036876">
    <property type="entry name" value="UVR_dom_sf"/>
</dbReference>
<evidence type="ECO:0000313" key="4">
    <source>
        <dbReference type="EMBL" id="GAJ18837.1"/>
    </source>
</evidence>
<dbReference type="EMBL" id="BARW01041901">
    <property type="protein sequence ID" value="GAJ18837.1"/>
    <property type="molecule type" value="Genomic_DNA"/>
</dbReference>
<dbReference type="InterPro" id="IPR050066">
    <property type="entry name" value="UvrABC_protein_C"/>
</dbReference>
<feature type="coiled-coil region" evidence="2">
    <location>
        <begin position="3"/>
        <end position="30"/>
    </location>
</feature>
<name>X1VJ53_9ZZZZ</name>
<dbReference type="SUPFAM" id="SSF46600">
    <property type="entry name" value="C-terminal UvrC-binding domain of UvrB"/>
    <property type="match status" value="1"/>
</dbReference>
<proteinExistence type="predicted"/>
<dbReference type="Pfam" id="PF02151">
    <property type="entry name" value="UVR"/>
    <property type="match status" value="1"/>
</dbReference>